<sequence>MDSGYPCLNRHCNNQIHIPAERLLIFDPSLAVFHGFGDLELSRFPMTLR</sequence>
<keyword evidence="2" id="KW-1185">Reference proteome</keyword>
<dbReference type="InParanoid" id="A0A0V1AXZ1"/>
<evidence type="ECO:0000313" key="2">
    <source>
        <dbReference type="Proteomes" id="UP000054776"/>
    </source>
</evidence>
<proteinExistence type="predicted"/>
<reference evidence="1 2" key="1">
    <citation type="submission" date="2015-01" db="EMBL/GenBank/DDBJ databases">
        <title>Evolution of Trichinella species and genotypes.</title>
        <authorList>
            <person name="Korhonen P.K."/>
            <person name="Edoardo P."/>
            <person name="Giuseppe L.R."/>
            <person name="Gasser R.B."/>
        </authorList>
    </citation>
    <scope>NUCLEOTIDE SEQUENCE [LARGE SCALE GENOMIC DNA]</scope>
    <source>
        <strain evidence="1">ISS3</strain>
    </source>
</reference>
<gene>
    <name evidence="1" type="ORF">T01_5730</name>
</gene>
<accession>A0A0V1AXZ1</accession>
<name>A0A0V1AXZ1_TRISP</name>
<dbReference type="AlphaFoldDB" id="A0A0V1AXZ1"/>
<evidence type="ECO:0000313" key="1">
    <source>
        <dbReference type="EMBL" id="KRY29196.1"/>
    </source>
</evidence>
<dbReference type="Proteomes" id="UP000054776">
    <property type="component" value="Unassembled WGS sequence"/>
</dbReference>
<organism evidence="1 2">
    <name type="scientific">Trichinella spiralis</name>
    <name type="common">Trichina worm</name>
    <dbReference type="NCBI Taxonomy" id="6334"/>
    <lineage>
        <taxon>Eukaryota</taxon>
        <taxon>Metazoa</taxon>
        <taxon>Ecdysozoa</taxon>
        <taxon>Nematoda</taxon>
        <taxon>Enoplea</taxon>
        <taxon>Dorylaimia</taxon>
        <taxon>Trichinellida</taxon>
        <taxon>Trichinellidae</taxon>
        <taxon>Trichinella</taxon>
    </lineage>
</organism>
<protein>
    <submittedName>
        <fullName evidence="1">Uncharacterized protein</fullName>
    </submittedName>
</protein>
<dbReference type="EMBL" id="JYDH01000178">
    <property type="protein sequence ID" value="KRY29196.1"/>
    <property type="molecule type" value="Genomic_DNA"/>
</dbReference>
<comment type="caution">
    <text evidence="1">The sequence shown here is derived from an EMBL/GenBank/DDBJ whole genome shotgun (WGS) entry which is preliminary data.</text>
</comment>